<reference evidence="2" key="1">
    <citation type="journal article" date="2023" name="Mol. Biol. Evol.">
        <title>Third-Generation Sequencing Reveals the Adaptive Role of the Epigenome in Three Deep-Sea Polychaetes.</title>
        <authorList>
            <person name="Perez M."/>
            <person name="Aroh O."/>
            <person name="Sun Y."/>
            <person name="Lan Y."/>
            <person name="Juniper S.K."/>
            <person name="Young C.R."/>
            <person name="Angers B."/>
            <person name="Qian P.Y."/>
        </authorList>
    </citation>
    <scope>NUCLEOTIDE SEQUENCE</scope>
    <source>
        <strain evidence="2">P08H-3</strain>
    </source>
</reference>
<name>A0AAD9ISB9_9ANNE</name>
<evidence type="ECO:0000256" key="1">
    <source>
        <dbReference type="SAM" id="Phobius"/>
    </source>
</evidence>
<keyword evidence="1" id="KW-0472">Membrane</keyword>
<feature type="transmembrane region" description="Helical" evidence="1">
    <location>
        <begin position="212"/>
        <end position="232"/>
    </location>
</feature>
<dbReference type="AlphaFoldDB" id="A0AAD9ISB9"/>
<accession>A0AAD9ISB9</accession>
<comment type="caution">
    <text evidence="2">The sequence shown here is derived from an EMBL/GenBank/DDBJ whole genome shotgun (WGS) entry which is preliminary data.</text>
</comment>
<dbReference type="InterPro" id="IPR008952">
    <property type="entry name" value="Tetraspanin_EC2_sf"/>
</dbReference>
<dbReference type="GO" id="GO:0016020">
    <property type="term" value="C:membrane"/>
    <property type="evidence" value="ECO:0007669"/>
    <property type="project" value="InterPro"/>
</dbReference>
<keyword evidence="1" id="KW-1133">Transmembrane helix</keyword>
<dbReference type="Proteomes" id="UP001208570">
    <property type="component" value="Unassembled WGS sequence"/>
</dbReference>
<evidence type="ECO:0008006" key="4">
    <source>
        <dbReference type="Google" id="ProtNLM"/>
    </source>
</evidence>
<dbReference type="SUPFAM" id="SSF48652">
    <property type="entry name" value="Tetraspanin"/>
    <property type="match status" value="1"/>
</dbReference>
<keyword evidence="1" id="KW-0812">Transmembrane</keyword>
<gene>
    <name evidence="2" type="ORF">LSH36_1999g00005</name>
</gene>
<feature type="transmembrane region" description="Helical" evidence="1">
    <location>
        <begin position="12"/>
        <end position="36"/>
    </location>
</feature>
<proteinExistence type="predicted"/>
<organism evidence="2 3">
    <name type="scientific">Paralvinella palmiformis</name>
    <dbReference type="NCBI Taxonomy" id="53620"/>
    <lineage>
        <taxon>Eukaryota</taxon>
        <taxon>Metazoa</taxon>
        <taxon>Spiralia</taxon>
        <taxon>Lophotrochozoa</taxon>
        <taxon>Annelida</taxon>
        <taxon>Polychaeta</taxon>
        <taxon>Sedentaria</taxon>
        <taxon>Canalipalpata</taxon>
        <taxon>Terebellida</taxon>
        <taxon>Terebelliformia</taxon>
        <taxon>Alvinellidae</taxon>
        <taxon>Paralvinella</taxon>
    </lineage>
</organism>
<dbReference type="Gene3D" id="1.10.1450.10">
    <property type="entry name" value="Tetraspanin"/>
    <property type="match status" value="1"/>
</dbReference>
<feature type="transmembrane region" description="Helical" evidence="1">
    <location>
        <begin position="76"/>
        <end position="100"/>
    </location>
</feature>
<evidence type="ECO:0000313" key="3">
    <source>
        <dbReference type="Proteomes" id="UP001208570"/>
    </source>
</evidence>
<protein>
    <recommendedName>
        <fullName evidence="4">Tetraspanin</fullName>
    </recommendedName>
</protein>
<keyword evidence="3" id="KW-1185">Reference proteome</keyword>
<dbReference type="EMBL" id="JAODUP010002006">
    <property type="protein sequence ID" value="KAK2139130.1"/>
    <property type="molecule type" value="Genomic_DNA"/>
</dbReference>
<feature type="transmembrane region" description="Helical" evidence="1">
    <location>
        <begin position="107"/>
        <end position="128"/>
    </location>
</feature>
<evidence type="ECO:0000313" key="2">
    <source>
        <dbReference type="EMBL" id="KAK2139130.1"/>
    </source>
</evidence>
<sequence>MAGDSCTKGTFIVMNIIIGSVGLILIGTSVYVGFWVEVEMTSSFESLKSMLSFGINGNNDLKNTDEKQLNSLLRPVWIVLLAIGVFLLLLVIISIVGTWYRCTTIQWLSVTFLILLVLTQLVLVIVFFNELYSCCGVTGYLDFGAAENWSRTSVIHPKNNRVVVYLKIPFSCCKPDATDYNCASVGNTKSDYYKTGCYEKIMLEIEVWKTTLYPYIVVMLLAQVLCVSGHIIKTTHLVNNGIYDKRL</sequence>